<dbReference type="RefSeq" id="WP_322809353.1">
    <property type="nucleotide sequence ID" value="NZ_JAVBVO010000003.1"/>
</dbReference>
<dbReference type="Pfam" id="PF05043">
    <property type="entry name" value="Mga"/>
    <property type="match status" value="1"/>
</dbReference>
<evidence type="ECO:0000313" key="2">
    <source>
        <dbReference type="EMBL" id="MDZ5759684.1"/>
    </source>
</evidence>
<sequence length="467" mass="55243">MWNHINSFFDKQDSRKSHLYILLKNGPKEGICINEIVENQGTSRKTALSDINELSLDLLKIYGEKIIKKNMRMVVNVEKVSSEIPLFLYYFKRSCKFKIVDAHVMYPSISRMELKGKLYYSDSKIYNTYKSLNTIIKPLGLYFGSNGLSGDEHIIRNFIVELYWCAFGEWYWPFNKHQNNFLTEIKLLEQEWGSFVKTEIDKSTYWLYITELRIKNGYVIHEEKPKLLSPNPIIGSFENFIGKSMQKTKKEIIKGENNFLEHTISVILKIPTDWENPDISNNFKKNFEIEKFLLEKGGEQSWSPFIMRHYRSNLEKIRYYIQEGLMKWYHFLEPNAKKNWNSIGHLLIPEIKEVLVGVSDEISSAYIYASQILGLFLSVPLRVGIQDREENTAQVIQLFTRWSKYPVLLVDHKSEKYDILLTEFFKDNSCTLKENKKFSFFYEFPLTEEKISMLIHERLRKMNSNTN</sequence>
<reference evidence="2" key="1">
    <citation type="submission" date="2023-08" db="EMBL/GenBank/DDBJ databases">
        <title>Genomic characterization of piscicolin 126 produced by Carnobacterium maltaromaticum CM22 strain isolated from salmon (Salmo salar).</title>
        <authorList>
            <person name="Gonzalez-Gragera E."/>
            <person name="Garcia-Lopez J.D."/>
            <person name="Teso-Perez C."/>
            <person name="Gimenez-Hernandez I."/>
            <person name="Peralta-Sanchez J.M."/>
            <person name="Valdivia E."/>
            <person name="Montalban-Lopez M."/>
            <person name="Martin-Platero A.M."/>
            <person name="Banos A."/>
            <person name="Martinez-Bueno M."/>
        </authorList>
    </citation>
    <scope>NUCLEOTIDE SEQUENCE</scope>
    <source>
        <strain evidence="2">CM22</strain>
    </source>
</reference>
<organism evidence="2 3">
    <name type="scientific">Carnobacterium maltaromaticum</name>
    <name type="common">Carnobacterium piscicola</name>
    <dbReference type="NCBI Taxonomy" id="2751"/>
    <lineage>
        <taxon>Bacteria</taxon>
        <taxon>Bacillati</taxon>
        <taxon>Bacillota</taxon>
        <taxon>Bacilli</taxon>
        <taxon>Lactobacillales</taxon>
        <taxon>Carnobacteriaceae</taxon>
        <taxon>Carnobacterium</taxon>
    </lineage>
</organism>
<gene>
    <name evidence="2" type="ORF">RAK27_13560</name>
</gene>
<feature type="domain" description="Mga helix-turn-helix" evidence="1">
    <location>
        <begin position="88"/>
        <end position="163"/>
    </location>
</feature>
<evidence type="ECO:0000259" key="1">
    <source>
        <dbReference type="Pfam" id="PF05043"/>
    </source>
</evidence>
<comment type="caution">
    <text evidence="2">The sequence shown here is derived from an EMBL/GenBank/DDBJ whole genome shotgun (WGS) entry which is preliminary data.</text>
</comment>
<accession>A0AAW9JWK9</accession>
<dbReference type="Proteomes" id="UP001290462">
    <property type="component" value="Unassembled WGS sequence"/>
</dbReference>
<protein>
    <submittedName>
        <fullName evidence="2">Helix-turn-helix domain-containing protein</fullName>
    </submittedName>
</protein>
<dbReference type="InterPro" id="IPR007737">
    <property type="entry name" value="Mga_HTH"/>
</dbReference>
<name>A0AAW9JWK9_CARML</name>
<dbReference type="EMBL" id="JAVBVO010000003">
    <property type="protein sequence ID" value="MDZ5759684.1"/>
    <property type="molecule type" value="Genomic_DNA"/>
</dbReference>
<proteinExistence type="predicted"/>
<dbReference type="AlphaFoldDB" id="A0AAW9JWK9"/>
<evidence type="ECO:0000313" key="3">
    <source>
        <dbReference type="Proteomes" id="UP001290462"/>
    </source>
</evidence>